<reference evidence="4" key="1">
    <citation type="submission" date="2019-12" db="EMBL/GenBank/DDBJ databases">
        <title>High-Quality draft genome sequences of three cyanobacteria isolated from the limestone walls of the Old Cathedral of Coimbra.</title>
        <authorList>
            <person name="Tiago I."/>
            <person name="Soares F."/>
            <person name="Portugal A."/>
        </authorList>
    </citation>
    <scope>NUCLEOTIDE SEQUENCE [LARGE SCALE GENOMIC DNA]</scope>
    <source>
        <strain evidence="4">C</strain>
    </source>
</reference>
<evidence type="ECO:0000313" key="5">
    <source>
        <dbReference type="Proteomes" id="UP000607397"/>
    </source>
</evidence>
<accession>A0A8K2A043</accession>
<dbReference type="GO" id="GO:0051607">
    <property type="term" value="P:defense response to virus"/>
    <property type="evidence" value="ECO:0007669"/>
    <property type="project" value="UniProtKB-KW"/>
</dbReference>
<dbReference type="AlphaFoldDB" id="A0A8K2A043"/>
<name>A0A8K2A043_9CYAN</name>
<dbReference type="EMBL" id="WVIC01000038">
    <property type="protein sequence ID" value="NCJ08013.1"/>
    <property type="molecule type" value="Genomic_DNA"/>
</dbReference>
<protein>
    <recommendedName>
        <fullName evidence="3">Cas10/Cmr2 second palm domain-containing protein</fullName>
    </recommendedName>
</protein>
<dbReference type="GO" id="GO:0000166">
    <property type="term" value="F:nucleotide binding"/>
    <property type="evidence" value="ECO:0007669"/>
    <property type="project" value="UniProtKB-KW"/>
</dbReference>
<gene>
    <name evidence="4" type="ORF">GS597_16165</name>
</gene>
<evidence type="ECO:0000256" key="2">
    <source>
        <dbReference type="ARBA" id="ARBA00023118"/>
    </source>
</evidence>
<dbReference type="RefSeq" id="WP_161826491.1">
    <property type="nucleotide sequence ID" value="NZ_WVIC01000038.1"/>
</dbReference>
<dbReference type="Proteomes" id="UP000607397">
    <property type="component" value="Unassembled WGS sequence"/>
</dbReference>
<keyword evidence="2" id="KW-0051">Antiviral defense</keyword>
<keyword evidence="5" id="KW-1185">Reference proteome</keyword>
<comment type="caution">
    <text evidence="4">The sequence shown here is derived from an EMBL/GenBank/DDBJ whole genome shotgun (WGS) entry which is preliminary data.</text>
</comment>
<evidence type="ECO:0000256" key="1">
    <source>
        <dbReference type="ARBA" id="ARBA00022741"/>
    </source>
</evidence>
<sequence length="573" mass="63558">MSELYLVLLETSGNQNYIFSTNKLKENIGASELTYRAGTQWIIDAVRGEKVQQSLREVLLNPELNPPIEQEGNTVEIILATSGKALLLTRTAEQAQAIIRQVTQQALEEAPGLEICGVFVSLNWETDCLGEMNRQVHQRYEQVRSEKPSADLRFLRLPIFADCASSEFPANHVDTVHEETVLLSVLAHAKRQASAAGVQRLAQVARRADMRLAQNVDQLEKRFEEELDWLAVVHADGNGLGEIFLKFHEHIAATTAQDNRRYINTLRLFSLALDVCTETAFNMALKTFQQKNENTADAPQDLPVVPLILGGDDLTVICDGQSALPFVRAFLLAFEAETQKEQNLGRVKTNVIPEIAKKALKVGRLSACAGVAIVKPHFPFSVAYALAADLIQSAKGVKLRVTQSGSSGQQPYPCSALDFHILYDSSDVDLDLIRGHLHIKLGEDPPVWLYNRPYVVTALGDLSGVDGHDWAEFHHWQKLQEGIDLLLETDDEGRRCLPNSQTHDLRAALFLGKAAADARYQLIRQRYESLERLAGSPDSLFQAEPGTHTDMTALMDIIDAAEFIGKTPHAEKA</sequence>
<feature type="domain" description="Cas10/Cmr2 second palm" evidence="3">
    <location>
        <begin position="230"/>
        <end position="397"/>
    </location>
</feature>
<dbReference type="Pfam" id="PF22335">
    <property type="entry name" value="Cas10-Cmr2_palm2"/>
    <property type="match status" value="1"/>
</dbReference>
<dbReference type="InterPro" id="IPR043128">
    <property type="entry name" value="Rev_trsase/Diguanyl_cyclase"/>
</dbReference>
<organism evidence="4 5">
    <name type="scientific">Petrachloros mirabilis ULC683</name>
    <dbReference type="NCBI Taxonomy" id="2781853"/>
    <lineage>
        <taxon>Bacteria</taxon>
        <taxon>Bacillati</taxon>
        <taxon>Cyanobacteriota</taxon>
        <taxon>Cyanophyceae</taxon>
        <taxon>Synechococcales</taxon>
        <taxon>Petrachlorosaceae</taxon>
        <taxon>Petrachloros</taxon>
        <taxon>Petrachloros mirabilis</taxon>
    </lineage>
</organism>
<keyword evidence="1" id="KW-0547">Nucleotide-binding</keyword>
<dbReference type="InterPro" id="IPR054767">
    <property type="entry name" value="Cas10-Cmr2_palm2"/>
</dbReference>
<evidence type="ECO:0000313" key="4">
    <source>
        <dbReference type="EMBL" id="NCJ08013.1"/>
    </source>
</evidence>
<dbReference type="Gene3D" id="3.30.70.270">
    <property type="match status" value="1"/>
</dbReference>
<evidence type="ECO:0000259" key="3">
    <source>
        <dbReference type="Pfam" id="PF22335"/>
    </source>
</evidence>
<proteinExistence type="predicted"/>